<keyword evidence="2" id="KW-1185">Reference proteome</keyword>
<protein>
    <submittedName>
        <fullName evidence="1">Uncharacterized protein</fullName>
    </submittedName>
</protein>
<sequence>MKFLPTNINMPNIKVNNAERQCSISFGQNVKTKHYVTNKKQQGFGEQSGDRVLVHKPIGEVIDIDFSDNQ</sequence>
<proteinExistence type="predicted"/>
<gene>
    <name evidence="1" type="ORF">E4663_15240</name>
</gene>
<evidence type="ECO:0000313" key="1">
    <source>
        <dbReference type="EMBL" id="TGB01983.1"/>
    </source>
</evidence>
<accession>A0A4Z0GX72</accession>
<comment type="caution">
    <text evidence="1">The sequence shown here is derived from an EMBL/GenBank/DDBJ whole genome shotgun (WGS) entry which is preliminary data.</text>
</comment>
<dbReference type="EMBL" id="SRJC01000004">
    <property type="protein sequence ID" value="TGB01983.1"/>
    <property type="molecule type" value="Genomic_DNA"/>
</dbReference>
<organism evidence="1 2">
    <name type="scientific">Halobacillus salinus</name>
    <dbReference type="NCBI Taxonomy" id="192814"/>
    <lineage>
        <taxon>Bacteria</taxon>
        <taxon>Bacillati</taxon>
        <taxon>Bacillota</taxon>
        <taxon>Bacilli</taxon>
        <taxon>Bacillales</taxon>
        <taxon>Bacillaceae</taxon>
        <taxon>Halobacillus</taxon>
    </lineage>
</organism>
<reference evidence="1 2" key="1">
    <citation type="journal article" date="2003" name="Int. J. Syst. Evol. Microbiol.">
        <title>Halobacillus salinus sp. nov., isolated from a salt lake on the coast of the East Sea in Korea.</title>
        <authorList>
            <person name="Yoon J.H."/>
            <person name="Kang K.H."/>
            <person name="Park Y.H."/>
        </authorList>
    </citation>
    <scope>NUCLEOTIDE SEQUENCE [LARGE SCALE GENOMIC DNA]</scope>
    <source>
        <strain evidence="1 2">HSL-3</strain>
    </source>
</reference>
<evidence type="ECO:0000313" key="2">
    <source>
        <dbReference type="Proteomes" id="UP000297982"/>
    </source>
</evidence>
<name>A0A4Z0GX72_9BACI</name>
<dbReference type="Proteomes" id="UP000297982">
    <property type="component" value="Unassembled WGS sequence"/>
</dbReference>
<dbReference type="RefSeq" id="WP_135328260.1">
    <property type="nucleotide sequence ID" value="NZ_SRJC01000004.1"/>
</dbReference>
<dbReference type="AlphaFoldDB" id="A0A4Z0GX72"/>